<keyword evidence="2" id="KW-0812">Transmembrane</keyword>
<gene>
    <name evidence="3" type="ORF">Poli38472_013331</name>
</gene>
<accession>A0A8K1FFP1</accession>
<keyword evidence="2" id="KW-0472">Membrane</keyword>
<dbReference type="EMBL" id="SPLM01000113">
    <property type="protein sequence ID" value="TMW57857.1"/>
    <property type="molecule type" value="Genomic_DNA"/>
</dbReference>
<evidence type="ECO:0000313" key="4">
    <source>
        <dbReference type="Proteomes" id="UP000794436"/>
    </source>
</evidence>
<feature type="transmembrane region" description="Helical" evidence="2">
    <location>
        <begin position="12"/>
        <end position="34"/>
    </location>
</feature>
<dbReference type="AlphaFoldDB" id="A0A8K1FFP1"/>
<name>A0A8K1FFP1_PYTOL</name>
<comment type="caution">
    <text evidence="3">The sequence shown here is derived from an EMBL/GenBank/DDBJ whole genome shotgun (WGS) entry which is preliminary data.</text>
</comment>
<feature type="transmembrane region" description="Helical" evidence="2">
    <location>
        <begin position="46"/>
        <end position="65"/>
    </location>
</feature>
<protein>
    <submittedName>
        <fullName evidence="3">Uncharacterized protein</fullName>
    </submittedName>
</protein>
<evidence type="ECO:0000256" key="2">
    <source>
        <dbReference type="SAM" id="Phobius"/>
    </source>
</evidence>
<keyword evidence="2" id="KW-1133">Transmembrane helix</keyword>
<reference evidence="3" key="1">
    <citation type="submission" date="2019-03" db="EMBL/GenBank/DDBJ databases">
        <title>Long read genome sequence of the mycoparasitic Pythium oligandrum ATCC 38472 isolated from sugarbeet rhizosphere.</title>
        <authorList>
            <person name="Gaulin E."/>
        </authorList>
    </citation>
    <scope>NUCLEOTIDE SEQUENCE</scope>
    <source>
        <strain evidence="3">ATCC 38472_TT</strain>
    </source>
</reference>
<organism evidence="3 4">
    <name type="scientific">Pythium oligandrum</name>
    <name type="common">Mycoparasitic fungus</name>
    <dbReference type="NCBI Taxonomy" id="41045"/>
    <lineage>
        <taxon>Eukaryota</taxon>
        <taxon>Sar</taxon>
        <taxon>Stramenopiles</taxon>
        <taxon>Oomycota</taxon>
        <taxon>Peronosporomycetes</taxon>
        <taxon>Pythiales</taxon>
        <taxon>Pythiaceae</taxon>
        <taxon>Pythium</taxon>
    </lineage>
</organism>
<feature type="region of interest" description="Disordered" evidence="1">
    <location>
        <begin position="258"/>
        <end position="299"/>
    </location>
</feature>
<evidence type="ECO:0000313" key="3">
    <source>
        <dbReference type="EMBL" id="TMW57857.1"/>
    </source>
</evidence>
<dbReference type="Proteomes" id="UP000794436">
    <property type="component" value="Unassembled WGS sequence"/>
</dbReference>
<keyword evidence="4" id="KW-1185">Reference proteome</keyword>
<feature type="transmembrane region" description="Helical" evidence="2">
    <location>
        <begin position="110"/>
        <end position="130"/>
    </location>
</feature>
<proteinExistence type="predicted"/>
<evidence type="ECO:0000256" key="1">
    <source>
        <dbReference type="SAM" id="MobiDB-lite"/>
    </source>
</evidence>
<dbReference type="OrthoDB" id="166853at2759"/>
<sequence>MTEVHDEQRLDHFGSTWCLPIMLLMNCACFQYLLLLFHRRWREPRVMLLLTVSAIGFIVLIPYATRPHLTVDAMNDVSESCLALLLLVQTVLVGSSHSDAPLGPKILKRLADLLILFDVAVVILGFVAIFDPSVVTRFGGADAMNNVSENVTLAFTFLYRFGLLWCKKGWRRLVLVEDNWELFWHAMFMTHEYVFMLLEYKTRYSWERVQGVYMRVTLTPCIWMTVGDHHNFHLVRRGLSEPKSSKATKSVVDPVVAINDKAPTETSKPTKDAAGAPVLDDEQQETKEVVAQEGTDTTS</sequence>